<dbReference type="InterPro" id="IPR013230">
    <property type="entry name" value="Peptidase_M15A_C"/>
</dbReference>
<organism evidence="2 3">
    <name type="scientific">Parasphingorhabdus halotolerans</name>
    <dbReference type="NCBI Taxonomy" id="2725558"/>
    <lineage>
        <taxon>Bacteria</taxon>
        <taxon>Pseudomonadati</taxon>
        <taxon>Pseudomonadota</taxon>
        <taxon>Alphaproteobacteria</taxon>
        <taxon>Sphingomonadales</taxon>
        <taxon>Sphingomonadaceae</taxon>
        <taxon>Parasphingorhabdus</taxon>
    </lineage>
</organism>
<feature type="domain" description="Peptidase M15A C-terminal" evidence="1">
    <location>
        <begin position="7"/>
        <end position="111"/>
    </location>
</feature>
<protein>
    <recommendedName>
        <fullName evidence="1">Peptidase M15A C-terminal domain-containing protein</fullName>
    </recommendedName>
</protein>
<dbReference type="Gene3D" id="3.30.1380.10">
    <property type="match status" value="1"/>
</dbReference>
<dbReference type="SUPFAM" id="SSF55166">
    <property type="entry name" value="Hedgehog/DD-peptidase"/>
    <property type="match status" value="1"/>
</dbReference>
<evidence type="ECO:0000313" key="3">
    <source>
        <dbReference type="Proteomes" id="UP000501600"/>
    </source>
</evidence>
<evidence type="ECO:0000259" key="1">
    <source>
        <dbReference type="Pfam" id="PF08291"/>
    </source>
</evidence>
<accession>A0A6H2DK17</accession>
<sequence>MTKLSDHFTLEEFTKSQTAIRRGIDNQPSATQSDRLKLLCEKVLEPVRVHYDKPVRISSGFRSESLNWAIGGSQTSQHSKGEAADFEIKGVSNQDVAEWIRDNLEFDQLILEGAKPDDPNAGWIHVSYSKSRARQMAMTATFIGGRAKYSNGLA</sequence>
<dbReference type="RefSeq" id="WP_168818526.1">
    <property type="nucleotide sequence ID" value="NZ_CP051217.1"/>
</dbReference>
<reference evidence="2 3" key="1">
    <citation type="submission" date="2020-04" db="EMBL/GenBank/DDBJ databases">
        <title>Genome sequence for Sphingorhabdus sp. strain M1.</title>
        <authorList>
            <person name="Park S.-J."/>
        </authorList>
    </citation>
    <scope>NUCLEOTIDE SEQUENCE [LARGE SCALE GENOMIC DNA]</scope>
    <source>
        <strain evidence="2 3">JK6</strain>
    </source>
</reference>
<dbReference type="Pfam" id="PF08291">
    <property type="entry name" value="Peptidase_M15_3"/>
    <property type="match status" value="1"/>
</dbReference>
<name>A0A6H2DK17_9SPHN</name>
<dbReference type="EMBL" id="CP051217">
    <property type="protein sequence ID" value="QJB68684.1"/>
    <property type="molecule type" value="Genomic_DNA"/>
</dbReference>
<dbReference type="KEGG" id="phao:HF685_04815"/>
<dbReference type="InterPro" id="IPR009045">
    <property type="entry name" value="Zn_M74/Hedgehog-like"/>
</dbReference>
<dbReference type="Proteomes" id="UP000501600">
    <property type="component" value="Chromosome"/>
</dbReference>
<proteinExistence type="predicted"/>
<evidence type="ECO:0000313" key="2">
    <source>
        <dbReference type="EMBL" id="QJB68684.1"/>
    </source>
</evidence>
<dbReference type="AlphaFoldDB" id="A0A6H2DK17"/>
<gene>
    <name evidence="2" type="ORF">HF685_04815</name>
</gene>
<keyword evidence="3" id="KW-1185">Reference proteome</keyword>